<name>A0A6A4T8Y4_SCOMX</name>
<reference evidence="1 2" key="1">
    <citation type="submission" date="2019-06" db="EMBL/GenBank/DDBJ databases">
        <title>Draft genomes of female and male turbot (Scophthalmus maximus).</title>
        <authorList>
            <person name="Xu H."/>
            <person name="Xu X.-W."/>
            <person name="Shao C."/>
            <person name="Chen S."/>
        </authorList>
    </citation>
    <scope>NUCLEOTIDE SEQUENCE [LARGE SCALE GENOMIC DNA]</scope>
    <source>
        <strain evidence="1">Ysfricsl-2016a</strain>
        <tissue evidence="1">Blood</tissue>
    </source>
</reference>
<accession>A0A6A4T8Y4</accession>
<organism evidence="1 2">
    <name type="scientific">Scophthalmus maximus</name>
    <name type="common">Turbot</name>
    <name type="synonym">Psetta maxima</name>
    <dbReference type="NCBI Taxonomy" id="52904"/>
    <lineage>
        <taxon>Eukaryota</taxon>
        <taxon>Metazoa</taxon>
        <taxon>Chordata</taxon>
        <taxon>Craniata</taxon>
        <taxon>Vertebrata</taxon>
        <taxon>Euteleostomi</taxon>
        <taxon>Actinopterygii</taxon>
        <taxon>Neopterygii</taxon>
        <taxon>Teleostei</taxon>
        <taxon>Neoteleostei</taxon>
        <taxon>Acanthomorphata</taxon>
        <taxon>Carangaria</taxon>
        <taxon>Pleuronectiformes</taxon>
        <taxon>Pleuronectoidei</taxon>
        <taxon>Scophthalmidae</taxon>
        <taxon>Scophthalmus</taxon>
    </lineage>
</organism>
<sequence>MSRSAAKRFTGPRKDSFPLITEMHEIQTRCGRAAASRLTAGPSVLVSVCDSVSLDICLPLHTSHDIIENFQWSRRKPDLLSHHNDSAVPGCPLQNPTQGHRIILDLFTKGKRAGLIAFTPDGPTVTEV</sequence>
<dbReference type="Proteomes" id="UP000438429">
    <property type="component" value="Unassembled WGS sequence"/>
</dbReference>
<dbReference type="AlphaFoldDB" id="A0A6A4T8Y4"/>
<evidence type="ECO:0000313" key="2">
    <source>
        <dbReference type="Proteomes" id="UP000438429"/>
    </source>
</evidence>
<gene>
    <name evidence="1" type="ORF">F2P81_006268</name>
</gene>
<dbReference type="EMBL" id="VEVO01000006">
    <property type="protein sequence ID" value="KAF0040370.1"/>
    <property type="molecule type" value="Genomic_DNA"/>
</dbReference>
<protein>
    <submittedName>
        <fullName evidence="1">Uncharacterized protein</fullName>
    </submittedName>
</protein>
<comment type="caution">
    <text evidence="1">The sequence shown here is derived from an EMBL/GenBank/DDBJ whole genome shotgun (WGS) entry which is preliminary data.</text>
</comment>
<evidence type="ECO:0000313" key="1">
    <source>
        <dbReference type="EMBL" id="KAF0040370.1"/>
    </source>
</evidence>
<proteinExistence type="predicted"/>